<name>W1PQC5_AMBTC</name>
<feature type="compositionally biased region" description="Basic and acidic residues" evidence="1">
    <location>
        <begin position="70"/>
        <end position="82"/>
    </location>
</feature>
<dbReference type="HOGENOM" id="CLU_2472068_0_0_1"/>
<organism evidence="2 3">
    <name type="scientific">Amborella trichopoda</name>
    <dbReference type="NCBI Taxonomy" id="13333"/>
    <lineage>
        <taxon>Eukaryota</taxon>
        <taxon>Viridiplantae</taxon>
        <taxon>Streptophyta</taxon>
        <taxon>Embryophyta</taxon>
        <taxon>Tracheophyta</taxon>
        <taxon>Spermatophyta</taxon>
        <taxon>Magnoliopsida</taxon>
        <taxon>Amborellales</taxon>
        <taxon>Amborellaceae</taxon>
        <taxon>Amborella</taxon>
    </lineage>
</organism>
<dbReference type="Gramene" id="ERN09921">
    <property type="protein sequence ID" value="ERN09921"/>
    <property type="gene ID" value="AMTR_s00013p00176880"/>
</dbReference>
<keyword evidence="3" id="KW-1185">Reference proteome</keyword>
<feature type="region of interest" description="Disordered" evidence="1">
    <location>
        <begin position="67"/>
        <end position="88"/>
    </location>
</feature>
<evidence type="ECO:0000313" key="3">
    <source>
        <dbReference type="Proteomes" id="UP000017836"/>
    </source>
</evidence>
<evidence type="ECO:0000256" key="1">
    <source>
        <dbReference type="SAM" id="MobiDB-lite"/>
    </source>
</evidence>
<reference evidence="3" key="1">
    <citation type="journal article" date="2013" name="Science">
        <title>The Amborella genome and the evolution of flowering plants.</title>
        <authorList>
            <consortium name="Amborella Genome Project"/>
        </authorList>
    </citation>
    <scope>NUCLEOTIDE SEQUENCE [LARGE SCALE GENOMIC DNA]</scope>
</reference>
<dbReference type="AlphaFoldDB" id="W1PQC5"/>
<accession>W1PQC5</accession>
<proteinExistence type="predicted"/>
<sequence>MGKKDLISSDLKNIKVQGITMIRLCPTGTTYASLLEAMLLMAEVHKAMSMQRMTILIGSKKFKRHGRRRSGLELLRHEEMKTTHRGRQ</sequence>
<dbReference type="Proteomes" id="UP000017836">
    <property type="component" value="Unassembled WGS sequence"/>
</dbReference>
<protein>
    <submittedName>
        <fullName evidence="2">Uncharacterized protein</fullName>
    </submittedName>
</protein>
<gene>
    <name evidence="2" type="ORF">AMTR_s00013p00176880</name>
</gene>
<evidence type="ECO:0000313" key="2">
    <source>
        <dbReference type="EMBL" id="ERN09921.1"/>
    </source>
</evidence>
<dbReference type="EMBL" id="KI392979">
    <property type="protein sequence ID" value="ERN09921.1"/>
    <property type="molecule type" value="Genomic_DNA"/>
</dbReference>